<dbReference type="PANTHER" id="PTHR33244:SF3">
    <property type="entry name" value="PEPTIDASE A2 DOMAIN-CONTAINING PROTEIN"/>
    <property type="match status" value="1"/>
</dbReference>
<name>T1EWT8_HELRO</name>
<reference evidence="3" key="3">
    <citation type="submission" date="2015-06" db="UniProtKB">
        <authorList>
            <consortium name="EnsemblMetazoa"/>
        </authorList>
    </citation>
    <scope>IDENTIFICATION</scope>
</reference>
<feature type="compositionally biased region" description="Polar residues" evidence="1">
    <location>
        <begin position="78"/>
        <end position="97"/>
    </location>
</feature>
<dbReference type="Proteomes" id="UP000015101">
    <property type="component" value="Unassembled WGS sequence"/>
</dbReference>
<gene>
    <name evidence="3" type="primary">20201038</name>
    <name evidence="2" type="ORF">HELRODRAFT_165452</name>
</gene>
<keyword evidence="4" id="KW-1185">Reference proteome</keyword>
<dbReference type="KEGG" id="hro:HELRODRAFT_165452"/>
<dbReference type="EMBL" id="AMQM01002059">
    <property type="status" value="NOT_ANNOTATED_CDS"/>
    <property type="molecule type" value="Genomic_DNA"/>
</dbReference>
<evidence type="ECO:0000256" key="1">
    <source>
        <dbReference type="SAM" id="MobiDB-lite"/>
    </source>
</evidence>
<evidence type="ECO:0000313" key="4">
    <source>
        <dbReference type="Proteomes" id="UP000015101"/>
    </source>
</evidence>
<dbReference type="HOGENOM" id="CLU_1654048_0_0_1"/>
<evidence type="ECO:0000313" key="2">
    <source>
        <dbReference type="EMBL" id="ESN91420.1"/>
    </source>
</evidence>
<feature type="region of interest" description="Disordered" evidence="1">
    <location>
        <begin position="47"/>
        <end position="97"/>
    </location>
</feature>
<accession>T1EWT8</accession>
<reference evidence="4" key="1">
    <citation type="submission" date="2012-12" db="EMBL/GenBank/DDBJ databases">
        <authorList>
            <person name="Hellsten U."/>
            <person name="Grimwood J."/>
            <person name="Chapman J.A."/>
            <person name="Shapiro H."/>
            <person name="Aerts A."/>
            <person name="Otillar R.P."/>
            <person name="Terry A.Y."/>
            <person name="Boore J.L."/>
            <person name="Simakov O."/>
            <person name="Marletaz F."/>
            <person name="Cho S.-J."/>
            <person name="Edsinger-Gonzales E."/>
            <person name="Havlak P."/>
            <person name="Kuo D.-H."/>
            <person name="Larsson T."/>
            <person name="Lv J."/>
            <person name="Arendt D."/>
            <person name="Savage R."/>
            <person name="Osoegawa K."/>
            <person name="de Jong P."/>
            <person name="Lindberg D.R."/>
            <person name="Seaver E.C."/>
            <person name="Weisblat D.A."/>
            <person name="Putnam N.H."/>
            <person name="Grigoriev I.V."/>
            <person name="Rokhsar D.S."/>
        </authorList>
    </citation>
    <scope>NUCLEOTIDE SEQUENCE</scope>
</reference>
<dbReference type="PANTHER" id="PTHR33244">
    <property type="entry name" value="INTEGRASE CATALYTIC DOMAIN-CONTAINING PROTEIN-RELATED"/>
    <property type="match status" value="1"/>
</dbReference>
<dbReference type="InParanoid" id="T1EWT8"/>
<dbReference type="AlphaFoldDB" id="T1EWT8"/>
<dbReference type="OrthoDB" id="6242193at2759"/>
<reference evidence="2 4" key="2">
    <citation type="journal article" date="2013" name="Nature">
        <title>Insights into bilaterian evolution from three spiralian genomes.</title>
        <authorList>
            <person name="Simakov O."/>
            <person name="Marletaz F."/>
            <person name="Cho S.J."/>
            <person name="Edsinger-Gonzales E."/>
            <person name="Havlak P."/>
            <person name="Hellsten U."/>
            <person name="Kuo D.H."/>
            <person name="Larsson T."/>
            <person name="Lv J."/>
            <person name="Arendt D."/>
            <person name="Savage R."/>
            <person name="Osoegawa K."/>
            <person name="de Jong P."/>
            <person name="Grimwood J."/>
            <person name="Chapman J.A."/>
            <person name="Shapiro H."/>
            <person name="Aerts A."/>
            <person name="Otillar R.P."/>
            <person name="Terry A.Y."/>
            <person name="Boore J.L."/>
            <person name="Grigoriev I.V."/>
            <person name="Lindberg D.R."/>
            <person name="Seaver E.C."/>
            <person name="Weisblat D.A."/>
            <person name="Putnam N.H."/>
            <person name="Rokhsar D.S."/>
        </authorList>
    </citation>
    <scope>NUCLEOTIDE SEQUENCE</scope>
</reference>
<dbReference type="CTD" id="20201038"/>
<evidence type="ECO:0000313" key="3">
    <source>
        <dbReference type="EnsemblMetazoa" id="HelroP165452"/>
    </source>
</evidence>
<dbReference type="eggNOG" id="ENOG502TM5D">
    <property type="taxonomic scope" value="Eukaryota"/>
</dbReference>
<proteinExistence type="predicted"/>
<protein>
    <submittedName>
        <fullName evidence="2 3">Uncharacterized protein</fullName>
    </submittedName>
</protein>
<sequence length="160" mass="18251">MNHNETWKRGIVRSKHQAPRSYIVDTEDGSTLRRNRRDLIYAKEDPPICAAPVDDSTDHFSPLEATQPQRLESPIHPQCNSPTDDTTQSSQESILKTRSSRSSKLFCKNYPGADCGSDHNPVICRIKIELKKIKCEVAQKNLNFVTLSQNDEIKYIVFSY</sequence>
<dbReference type="EMBL" id="KB097700">
    <property type="protein sequence ID" value="ESN91420.1"/>
    <property type="molecule type" value="Genomic_DNA"/>
</dbReference>
<dbReference type="GeneID" id="20201038"/>
<dbReference type="RefSeq" id="XP_009030275.1">
    <property type="nucleotide sequence ID" value="XM_009032027.1"/>
</dbReference>
<dbReference type="EnsemblMetazoa" id="HelroT165452">
    <property type="protein sequence ID" value="HelroP165452"/>
    <property type="gene ID" value="HelroG165452"/>
</dbReference>
<organism evidence="3 4">
    <name type="scientific">Helobdella robusta</name>
    <name type="common">Californian leech</name>
    <dbReference type="NCBI Taxonomy" id="6412"/>
    <lineage>
        <taxon>Eukaryota</taxon>
        <taxon>Metazoa</taxon>
        <taxon>Spiralia</taxon>
        <taxon>Lophotrochozoa</taxon>
        <taxon>Annelida</taxon>
        <taxon>Clitellata</taxon>
        <taxon>Hirudinea</taxon>
        <taxon>Rhynchobdellida</taxon>
        <taxon>Glossiphoniidae</taxon>
        <taxon>Helobdella</taxon>
    </lineage>
</organism>